<gene>
    <name evidence="2" type="ORF">SDJN03_10690</name>
</gene>
<sequence>MLKLLKDFRLWRWKMGAQRGMEFDKSGHIPICSVLFSGARGHEHAGALVQFQENHNLTRLNRAYNQKKEEGGKGKQKVRAFCYKIPQSFKAGNCGSGDSDHDEITTLVAFQVGISGSGKNIHHVDSFDDPKGYLDEGEAMNSEPNKQKKRNKKRMKSKSRLLRTPSVGKKPKKKLKL</sequence>
<feature type="compositionally biased region" description="Basic residues" evidence="1">
    <location>
        <begin position="147"/>
        <end position="161"/>
    </location>
</feature>
<evidence type="ECO:0000313" key="3">
    <source>
        <dbReference type="Proteomes" id="UP000685013"/>
    </source>
</evidence>
<proteinExistence type="predicted"/>
<evidence type="ECO:0000256" key="1">
    <source>
        <dbReference type="SAM" id="MobiDB-lite"/>
    </source>
</evidence>
<reference evidence="2 3" key="1">
    <citation type="journal article" date="2021" name="Hortic Res">
        <title>The domestication of Cucurbita argyrosperma as revealed by the genome of its wild relative.</title>
        <authorList>
            <person name="Barrera-Redondo J."/>
            <person name="Sanchez-de la Vega G."/>
            <person name="Aguirre-Liguori J.A."/>
            <person name="Castellanos-Morales G."/>
            <person name="Gutierrez-Guerrero Y.T."/>
            <person name="Aguirre-Dugua X."/>
            <person name="Aguirre-Planter E."/>
            <person name="Tenaillon M.I."/>
            <person name="Lira-Saade R."/>
            <person name="Eguiarte L.E."/>
        </authorList>
    </citation>
    <scope>NUCLEOTIDE SEQUENCE [LARGE SCALE GENOMIC DNA]</scope>
    <source>
        <strain evidence="2">JBR-2021</strain>
    </source>
</reference>
<protein>
    <submittedName>
        <fullName evidence="2">Uncharacterized protein</fullName>
    </submittedName>
</protein>
<keyword evidence="3" id="KW-1185">Reference proteome</keyword>
<name>A0AAV6NJ75_9ROSI</name>
<feature type="compositionally biased region" description="Basic and acidic residues" evidence="1">
    <location>
        <begin position="122"/>
        <end position="134"/>
    </location>
</feature>
<comment type="caution">
    <text evidence="2">The sequence shown here is derived from an EMBL/GenBank/DDBJ whole genome shotgun (WGS) entry which is preliminary data.</text>
</comment>
<organism evidence="2 3">
    <name type="scientific">Cucurbita argyrosperma subsp. sororia</name>
    <dbReference type="NCBI Taxonomy" id="37648"/>
    <lineage>
        <taxon>Eukaryota</taxon>
        <taxon>Viridiplantae</taxon>
        <taxon>Streptophyta</taxon>
        <taxon>Embryophyta</taxon>
        <taxon>Tracheophyta</taxon>
        <taxon>Spermatophyta</taxon>
        <taxon>Magnoliopsida</taxon>
        <taxon>eudicotyledons</taxon>
        <taxon>Gunneridae</taxon>
        <taxon>Pentapetalae</taxon>
        <taxon>rosids</taxon>
        <taxon>fabids</taxon>
        <taxon>Cucurbitales</taxon>
        <taxon>Cucurbitaceae</taxon>
        <taxon>Cucurbiteae</taxon>
        <taxon>Cucurbita</taxon>
    </lineage>
</organism>
<accession>A0AAV6NJ75</accession>
<dbReference type="EMBL" id="JAGKQH010000006">
    <property type="protein sequence ID" value="KAG6597510.1"/>
    <property type="molecule type" value="Genomic_DNA"/>
</dbReference>
<evidence type="ECO:0000313" key="2">
    <source>
        <dbReference type="EMBL" id="KAG6597510.1"/>
    </source>
</evidence>
<dbReference type="AlphaFoldDB" id="A0AAV6NJ75"/>
<feature type="region of interest" description="Disordered" evidence="1">
    <location>
        <begin position="121"/>
        <end position="177"/>
    </location>
</feature>
<dbReference type="Proteomes" id="UP000685013">
    <property type="component" value="Chromosome 6"/>
</dbReference>
<feature type="non-terminal residue" evidence="2">
    <location>
        <position position="1"/>
    </location>
</feature>